<gene>
    <name evidence="2" type="ORF">K458DRAFT_399897</name>
</gene>
<evidence type="ECO:0000256" key="1">
    <source>
        <dbReference type="SAM" id="MobiDB-lite"/>
    </source>
</evidence>
<dbReference type="EMBL" id="MU005572">
    <property type="protein sequence ID" value="KAF2689059.1"/>
    <property type="molecule type" value="Genomic_DNA"/>
</dbReference>
<reference evidence="2" key="1">
    <citation type="journal article" date="2020" name="Stud. Mycol.">
        <title>101 Dothideomycetes genomes: a test case for predicting lifestyles and emergence of pathogens.</title>
        <authorList>
            <person name="Haridas S."/>
            <person name="Albert R."/>
            <person name="Binder M."/>
            <person name="Bloem J."/>
            <person name="Labutti K."/>
            <person name="Salamov A."/>
            <person name="Andreopoulos B."/>
            <person name="Baker S."/>
            <person name="Barry K."/>
            <person name="Bills G."/>
            <person name="Bluhm B."/>
            <person name="Cannon C."/>
            <person name="Castanera R."/>
            <person name="Culley D."/>
            <person name="Daum C."/>
            <person name="Ezra D."/>
            <person name="Gonzalez J."/>
            <person name="Henrissat B."/>
            <person name="Kuo A."/>
            <person name="Liang C."/>
            <person name="Lipzen A."/>
            <person name="Lutzoni F."/>
            <person name="Magnuson J."/>
            <person name="Mondo S."/>
            <person name="Nolan M."/>
            <person name="Ohm R."/>
            <person name="Pangilinan J."/>
            <person name="Park H.-J."/>
            <person name="Ramirez L."/>
            <person name="Alfaro M."/>
            <person name="Sun H."/>
            <person name="Tritt A."/>
            <person name="Yoshinaga Y."/>
            <person name="Zwiers L.-H."/>
            <person name="Turgeon B."/>
            <person name="Goodwin S."/>
            <person name="Spatafora J."/>
            <person name="Crous P."/>
            <person name="Grigoriev I."/>
        </authorList>
    </citation>
    <scope>NUCLEOTIDE SEQUENCE</scope>
    <source>
        <strain evidence="2">CBS 122367</strain>
    </source>
</reference>
<feature type="region of interest" description="Disordered" evidence="1">
    <location>
        <begin position="90"/>
        <end position="142"/>
    </location>
</feature>
<proteinExistence type="predicted"/>
<name>A0A6G1JG00_9PLEO</name>
<organism evidence="2 3">
    <name type="scientific">Lentithecium fluviatile CBS 122367</name>
    <dbReference type="NCBI Taxonomy" id="1168545"/>
    <lineage>
        <taxon>Eukaryota</taxon>
        <taxon>Fungi</taxon>
        <taxon>Dikarya</taxon>
        <taxon>Ascomycota</taxon>
        <taxon>Pezizomycotina</taxon>
        <taxon>Dothideomycetes</taxon>
        <taxon>Pleosporomycetidae</taxon>
        <taxon>Pleosporales</taxon>
        <taxon>Massarineae</taxon>
        <taxon>Lentitheciaceae</taxon>
        <taxon>Lentithecium</taxon>
    </lineage>
</organism>
<evidence type="ECO:0000313" key="2">
    <source>
        <dbReference type="EMBL" id="KAF2689059.1"/>
    </source>
</evidence>
<protein>
    <submittedName>
        <fullName evidence="2">Uncharacterized protein</fullName>
    </submittedName>
</protein>
<keyword evidence="3" id="KW-1185">Reference proteome</keyword>
<evidence type="ECO:0000313" key="3">
    <source>
        <dbReference type="Proteomes" id="UP000799291"/>
    </source>
</evidence>
<accession>A0A6G1JG00</accession>
<sequence>MCFLPYATYAACGHAYATRDMFQCAFARGHPALSVCPFHKGYEEYEVDGLCSACLEEVEREEIEGMRRNVGGRRKGRRLMKMRNRMLVLLGKDEEEEDKKEDDNEELDGVEQAESGDVDNDRINSAKVGGDNLCEENGRASG</sequence>
<dbReference type="AlphaFoldDB" id="A0A6G1JG00"/>
<feature type="compositionally biased region" description="Acidic residues" evidence="1">
    <location>
        <begin position="93"/>
        <end position="118"/>
    </location>
</feature>
<dbReference type="Proteomes" id="UP000799291">
    <property type="component" value="Unassembled WGS sequence"/>
</dbReference>